<keyword evidence="3" id="KW-0812">Transmembrane</keyword>
<evidence type="ECO:0000256" key="2">
    <source>
        <dbReference type="SAM" id="MobiDB-lite"/>
    </source>
</evidence>
<evidence type="ECO:0000256" key="3">
    <source>
        <dbReference type="SAM" id="Phobius"/>
    </source>
</evidence>
<feature type="compositionally biased region" description="Basic and acidic residues" evidence="2">
    <location>
        <begin position="415"/>
        <end position="424"/>
    </location>
</feature>
<organism evidence="5 6">
    <name type="scientific">Marivirga sericea</name>
    <dbReference type="NCBI Taxonomy" id="1028"/>
    <lineage>
        <taxon>Bacteria</taxon>
        <taxon>Pseudomonadati</taxon>
        <taxon>Bacteroidota</taxon>
        <taxon>Cytophagia</taxon>
        <taxon>Cytophagales</taxon>
        <taxon>Marivirgaceae</taxon>
        <taxon>Marivirga</taxon>
    </lineage>
</organism>
<dbReference type="SUPFAM" id="SSF55781">
    <property type="entry name" value="GAF domain-like"/>
    <property type="match status" value="1"/>
</dbReference>
<gene>
    <name evidence="5" type="ORF">SAMN05661096_03984</name>
</gene>
<protein>
    <submittedName>
        <fullName evidence="5">GAF domain-containing protein</fullName>
    </submittedName>
</protein>
<reference evidence="6" key="1">
    <citation type="submission" date="2017-04" db="EMBL/GenBank/DDBJ databases">
        <authorList>
            <person name="Varghese N."/>
            <person name="Submissions S."/>
        </authorList>
    </citation>
    <scope>NUCLEOTIDE SEQUENCE [LARGE SCALE GENOMIC DNA]</scope>
    <source>
        <strain evidence="6">DSM 4125</strain>
    </source>
</reference>
<feature type="transmembrane region" description="Helical" evidence="3">
    <location>
        <begin position="164"/>
        <end position="185"/>
    </location>
</feature>
<feature type="region of interest" description="Disordered" evidence="2">
    <location>
        <begin position="408"/>
        <end position="443"/>
    </location>
</feature>
<evidence type="ECO:0000313" key="5">
    <source>
        <dbReference type="EMBL" id="SMG52579.1"/>
    </source>
</evidence>
<dbReference type="InterPro" id="IPR003018">
    <property type="entry name" value="GAF"/>
</dbReference>
<dbReference type="AlphaFoldDB" id="A0A1X7LHB5"/>
<dbReference type="EMBL" id="FXAW01000011">
    <property type="protein sequence ID" value="SMG52579.1"/>
    <property type="molecule type" value="Genomic_DNA"/>
</dbReference>
<keyword evidence="3" id="KW-1133">Transmembrane helix</keyword>
<feature type="domain" description="GAF" evidence="4">
    <location>
        <begin position="253"/>
        <end position="400"/>
    </location>
</feature>
<evidence type="ECO:0000256" key="1">
    <source>
        <dbReference type="SAM" id="Coils"/>
    </source>
</evidence>
<feature type="coiled-coil region" evidence="1">
    <location>
        <begin position="194"/>
        <end position="234"/>
    </location>
</feature>
<sequence>MGLFSNIIEFGMNGDLSDSVKTKIRLGNILNVTLIIIISFYAIISGLVIPEVLPYCLYGLAAYLLILLISYFGLNLLSRFLMAIMPALVIGMLHAVIMQEGDSVIKEVYAFQIVGSLLAFSLFDNKRVQFWLPAFIISVIPLISIYQLNDYFDIAFDNSTFQQAWIRNTVLFGALLLGGFLFIFLQRLNQKEFNKAMDLTNQFAEENKRATEKEKELEESLGKLEKAQQEEKKRAWATKGLAEIGSILRGEEDLKVLTEKIIAFVVKYLDANQGALFLLEDENKEDLHLALKSGYAFNRKKHLNRKVNLGEGLVGQCYLEKDYIYLTEVPENYITITSGLGDANPRSILITPMIVNDDVYGIFEIASFNTFEQYQIEFMLEMGENIAMQLNSIKTNEKTKYLLAEMQEQSQQLHSQEEEMRQNMEELQATQEQQERQERDLRAELDVVKREKEKLEREIQELKK</sequence>
<keyword evidence="3" id="KW-0472">Membrane</keyword>
<dbReference type="Gene3D" id="3.30.450.40">
    <property type="match status" value="1"/>
</dbReference>
<feature type="compositionally biased region" description="Basic and acidic residues" evidence="2">
    <location>
        <begin position="433"/>
        <end position="443"/>
    </location>
</feature>
<dbReference type="RefSeq" id="WP_085519101.1">
    <property type="nucleotide sequence ID" value="NZ_FXAW01000011.1"/>
</dbReference>
<feature type="transmembrane region" description="Helical" evidence="3">
    <location>
        <begin position="130"/>
        <end position="148"/>
    </location>
</feature>
<feature type="transmembrane region" description="Helical" evidence="3">
    <location>
        <begin position="55"/>
        <end position="73"/>
    </location>
</feature>
<keyword evidence="1" id="KW-0175">Coiled coil</keyword>
<evidence type="ECO:0000259" key="4">
    <source>
        <dbReference type="SMART" id="SM00065"/>
    </source>
</evidence>
<dbReference type="OrthoDB" id="1109395at2"/>
<feature type="transmembrane region" description="Helical" evidence="3">
    <location>
        <begin position="80"/>
        <end position="98"/>
    </location>
</feature>
<proteinExistence type="predicted"/>
<dbReference type="SMART" id="SM00065">
    <property type="entry name" value="GAF"/>
    <property type="match status" value="1"/>
</dbReference>
<keyword evidence="6" id="KW-1185">Reference proteome</keyword>
<feature type="transmembrane region" description="Helical" evidence="3">
    <location>
        <begin position="29"/>
        <end position="49"/>
    </location>
</feature>
<evidence type="ECO:0000313" key="6">
    <source>
        <dbReference type="Proteomes" id="UP000193804"/>
    </source>
</evidence>
<feature type="transmembrane region" description="Helical" evidence="3">
    <location>
        <begin position="104"/>
        <end position="123"/>
    </location>
</feature>
<name>A0A1X7LHB5_9BACT</name>
<dbReference type="STRING" id="1028.SAMN05661096_03984"/>
<accession>A0A1X7LHB5</accession>
<dbReference type="Pfam" id="PF13185">
    <property type="entry name" value="GAF_2"/>
    <property type="match status" value="1"/>
</dbReference>
<dbReference type="InterPro" id="IPR029016">
    <property type="entry name" value="GAF-like_dom_sf"/>
</dbReference>
<dbReference type="Proteomes" id="UP000193804">
    <property type="component" value="Unassembled WGS sequence"/>
</dbReference>